<dbReference type="PANTHER" id="PTHR43775">
    <property type="entry name" value="FATTY ACID SYNTHASE"/>
    <property type="match status" value="1"/>
</dbReference>
<dbReference type="Gene3D" id="3.40.47.10">
    <property type="match status" value="1"/>
</dbReference>
<evidence type="ECO:0000259" key="6">
    <source>
        <dbReference type="PROSITE" id="PS52004"/>
    </source>
</evidence>
<feature type="domain" description="Ketosynthase family 3 (KS3)" evidence="6">
    <location>
        <begin position="1"/>
        <end position="237"/>
    </location>
</feature>
<evidence type="ECO:0000256" key="1">
    <source>
        <dbReference type="ARBA" id="ARBA00022450"/>
    </source>
</evidence>
<name>A0ABQ8G773_9PEZI</name>
<feature type="region of interest" description="Disordered" evidence="5">
    <location>
        <begin position="212"/>
        <end position="237"/>
    </location>
</feature>
<organism evidence="7 8">
    <name type="scientific">Macrophomina phaseolina</name>
    <dbReference type="NCBI Taxonomy" id="35725"/>
    <lineage>
        <taxon>Eukaryota</taxon>
        <taxon>Fungi</taxon>
        <taxon>Dikarya</taxon>
        <taxon>Ascomycota</taxon>
        <taxon>Pezizomycotina</taxon>
        <taxon>Dothideomycetes</taxon>
        <taxon>Dothideomycetes incertae sedis</taxon>
        <taxon>Botryosphaeriales</taxon>
        <taxon>Botryosphaeriaceae</taxon>
        <taxon>Macrophomina</taxon>
    </lineage>
</organism>
<dbReference type="InterPro" id="IPR014031">
    <property type="entry name" value="Ketoacyl_synth_C"/>
</dbReference>
<evidence type="ECO:0000313" key="7">
    <source>
        <dbReference type="EMBL" id="KAH7044503.1"/>
    </source>
</evidence>
<protein>
    <submittedName>
        <fullName evidence="7">Type I polyketide synthase</fullName>
    </submittedName>
</protein>
<dbReference type="PANTHER" id="PTHR43775:SF37">
    <property type="entry name" value="SI:DKEY-61P9.11"/>
    <property type="match status" value="1"/>
</dbReference>
<reference evidence="7 8" key="1">
    <citation type="journal article" date="2021" name="Nat. Commun.">
        <title>Genetic determinants of endophytism in the Arabidopsis root mycobiome.</title>
        <authorList>
            <person name="Mesny F."/>
            <person name="Miyauchi S."/>
            <person name="Thiergart T."/>
            <person name="Pickel B."/>
            <person name="Atanasova L."/>
            <person name="Karlsson M."/>
            <person name="Huettel B."/>
            <person name="Barry K.W."/>
            <person name="Haridas S."/>
            <person name="Chen C."/>
            <person name="Bauer D."/>
            <person name="Andreopoulos W."/>
            <person name="Pangilinan J."/>
            <person name="LaButti K."/>
            <person name="Riley R."/>
            <person name="Lipzen A."/>
            <person name="Clum A."/>
            <person name="Drula E."/>
            <person name="Henrissat B."/>
            <person name="Kohler A."/>
            <person name="Grigoriev I.V."/>
            <person name="Martin F.M."/>
            <person name="Hacquard S."/>
        </authorList>
    </citation>
    <scope>NUCLEOTIDE SEQUENCE [LARGE SCALE GENOMIC DNA]</scope>
    <source>
        <strain evidence="7 8">MPI-SDFR-AT-0080</strain>
    </source>
</reference>
<evidence type="ECO:0000313" key="8">
    <source>
        <dbReference type="Proteomes" id="UP000774617"/>
    </source>
</evidence>
<dbReference type="Pfam" id="PF02801">
    <property type="entry name" value="Ketoacyl-synt_C"/>
    <property type="match status" value="1"/>
</dbReference>
<dbReference type="PROSITE" id="PS00606">
    <property type="entry name" value="KS3_1"/>
    <property type="match status" value="1"/>
</dbReference>
<comment type="similarity">
    <text evidence="4">Belongs to the thiolase-like superfamily. Beta-ketoacyl-ACP synthases family.</text>
</comment>
<dbReference type="InterPro" id="IPR050091">
    <property type="entry name" value="PKS_NRPS_Biosynth_Enz"/>
</dbReference>
<keyword evidence="2" id="KW-0597">Phosphoprotein</keyword>
<dbReference type="Proteomes" id="UP000774617">
    <property type="component" value="Unassembled WGS sequence"/>
</dbReference>
<comment type="caution">
    <text evidence="7">The sequence shown here is derived from an EMBL/GenBank/DDBJ whole genome shotgun (WGS) entry which is preliminary data.</text>
</comment>
<dbReference type="EMBL" id="JAGTJR010000020">
    <property type="protein sequence ID" value="KAH7044503.1"/>
    <property type="molecule type" value="Genomic_DNA"/>
</dbReference>
<evidence type="ECO:0000256" key="3">
    <source>
        <dbReference type="ARBA" id="ARBA00022679"/>
    </source>
</evidence>
<dbReference type="InterPro" id="IPR016039">
    <property type="entry name" value="Thiolase-like"/>
</dbReference>
<dbReference type="CDD" id="cd00833">
    <property type="entry name" value="PKS"/>
    <property type="match status" value="1"/>
</dbReference>
<keyword evidence="3 4" id="KW-0808">Transferase</keyword>
<dbReference type="InterPro" id="IPR020841">
    <property type="entry name" value="PKS_Beta-ketoAc_synthase_dom"/>
</dbReference>
<dbReference type="InterPro" id="IPR018201">
    <property type="entry name" value="Ketoacyl_synth_AS"/>
</dbReference>
<evidence type="ECO:0000256" key="2">
    <source>
        <dbReference type="ARBA" id="ARBA00022553"/>
    </source>
</evidence>
<sequence length="237" mass="25015">MLETAHNAFEAAGYDRETLKGTKTGVFVGSLSPDWRQTLTEHTAYSGTGSALSIIANRISYVLGLLGPSMAVDTACSSSLVAMHLALQSIRSGECDMALVGGVQTILSVTPFINGCKARMLSPDAHCKAFDAGADGYVKAEGCGALVLKDLAAAQRDGDRILALVRGSAVNQDGRSANLTTPYGPSQTALIEQALQNAGVSPDDAHRWATRSKWPRFERPSPARPERHSSARSTLGL</sequence>
<evidence type="ECO:0000256" key="5">
    <source>
        <dbReference type="SAM" id="MobiDB-lite"/>
    </source>
</evidence>
<dbReference type="InterPro" id="IPR014030">
    <property type="entry name" value="Ketoacyl_synth_N"/>
</dbReference>
<proteinExistence type="inferred from homology"/>
<gene>
    <name evidence="7" type="ORF">B0J12DRAFT_712113</name>
</gene>
<dbReference type="PROSITE" id="PS52004">
    <property type="entry name" value="KS3_2"/>
    <property type="match status" value="1"/>
</dbReference>
<evidence type="ECO:0000256" key="4">
    <source>
        <dbReference type="RuleBase" id="RU003694"/>
    </source>
</evidence>
<dbReference type="SMART" id="SM00825">
    <property type="entry name" value="PKS_KS"/>
    <property type="match status" value="1"/>
</dbReference>
<feature type="compositionally biased region" description="Basic and acidic residues" evidence="5">
    <location>
        <begin position="215"/>
        <end position="229"/>
    </location>
</feature>
<dbReference type="SUPFAM" id="SSF53901">
    <property type="entry name" value="Thiolase-like"/>
    <property type="match status" value="1"/>
</dbReference>
<accession>A0ABQ8G773</accession>
<dbReference type="Pfam" id="PF00109">
    <property type="entry name" value="ketoacyl-synt"/>
    <property type="match status" value="1"/>
</dbReference>
<keyword evidence="1" id="KW-0596">Phosphopantetheine</keyword>
<keyword evidence="8" id="KW-1185">Reference proteome</keyword>